<dbReference type="GO" id="GO:0016787">
    <property type="term" value="F:hydrolase activity"/>
    <property type="evidence" value="ECO:0007669"/>
    <property type="project" value="UniProtKB-KW"/>
</dbReference>
<dbReference type="Pfam" id="PF04480">
    <property type="entry name" value="DUF559"/>
    <property type="match status" value="1"/>
</dbReference>
<proteinExistence type="predicted"/>
<dbReference type="RefSeq" id="WP_209765220.1">
    <property type="nucleotide sequence ID" value="NZ_JAGINP010000004.1"/>
</dbReference>
<dbReference type="PANTHER" id="PTHR38590">
    <property type="entry name" value="BLL0828 PROTEIN"/>
    <property type="match status" value="1"/>
</dbReference>
<dbReference type="InterPro" id="IPR047216">
    <property type="entry name" value="Endonuclease_DUF559_bact"/>
</dbReference>
<feature type="domain" description="DUF559" evidence="2">
    <location>
        <begin position="8"/>
        <end position="112"/>
    </location>
</feature>
<dbReference type="InterPro" id="IPR007569">
    <property type="entry name" value="DUF559"/>
</dbReference>
<dbReference type="InterPro" id="IPR011335">
    <property type="entry name" value="Restrct_endonuc-II-like"/>
</dbReference>
<reference evidence="3 4" key="1">
    <citation type="submission" date="2021-03" db="EMBL/GenBank/DDBJ databases">
        <title>Genomic Encyclopedia of Type Strains, Phase III (KMG-III): the genomes of soil and plant-associated and newly described type strains.</title>
        <authorList>
            <person name="Whitman W."/>
        </authorList>
    </citation>
    <scope>NUCLEOTIDE SEQUENCE [LARGE SCALE GENOMIC DNA]</scope>
    <source>
        <strain evidence="3 4">IMMIB AFH-6</strain>
    </source>
</reference>
<dbReference type="EC" id="3.6.4.-" evidence="3"/>
<keyword evidence="3" id="KW-0378">Hydrolase</keyword>
<evidence type="ECO:0000259" key="2">
    <source>
        <dbReference type="Pfam" id="PF04480"/>
    </source>
</evidence>
<evidence type="ECO:0000256" key="1">
    <source>
        <dbReference type="SAM" id="MobiDB-lite"/>
    </source>
</evidence>
<dbReference type="Gene3D" id="3.40.960.10">
    <property type="entry name" value="VSR Endonuclease"/>
    <property type="match status" value="1"/>
</dbReference>
<keyword evidence="4" id="KW-1185">Reference proteome</keyword>
<feature type="region of interest" description="Disordered" evidence="1">
    <location>
        <begin position="1"/>
        <end position="20"/>
    </location>
</feature>
<gene>
    <name evidence="3" type="ORF">J2851_001408</name>
</gene>
<organism evidence="3 4">
    <name type="scientific">Azospirillum rugosum</name>
    <dbReference type="NCBI Taxonomy" id="416170"/>
    <lineage>
        <taxon>Bacteria</taxon>
        <taxon>Pseudomonadati</taxon>
        <taxon>Pseudomonadota</taxon>
        <taxon>Alphaproteobacteria</taxon>
        <taxon>Rhodospirillales</taxon>
        <taxon>Azospirillaceae</taxon>
        <taxon>Azospirillum</taxon>
    </lineage>
</organism>
<dbReference type="PANTHER" id="PTHR38590:SF1">
    <property type="entry name" value="BLL0828 PROTEIN"/>
    <property type="match status" value="1"/>
</dbReference>
<dbReference type="CDD" id="cd01038">
    <property type="entry name" value="Endonuclease_DUF559"/>
    <property type="match status" value="1"/>
</dbReference>
<comment type="caution">
    <text evidence="3">The sequence shown here is derived from an EMBL/GenBank/DDBJ whole genome shotgun (WGS) entry which is preliminary data.</text>
</comment>
<evidence type="ECO:0000313" key="4">
    <source>
        <dbReference type="Proteomes" id="UP000781958"/>
    </source>
</evidence>
<evidence type="ECO:0000313" key="3">
    <source>
        <dbReference type="EMBL" id="MBP2291659.1"/>
    </source>
</evidence>
<protein>
    <submittedName>
        <fullName evidence="3">Primosomal protein N' (Replication factor Y)</fullName>
        <ecNumber evidence="3">3.6.4.-</ecNumber>
    </submittedName>
</protein>
<dbReference type="EMBL" id="JAGINP010000004">
    <property type="protein sequence ID" value="MBP2291659.1"/>
    <property type="molecule type" value="Genomic_DNA"/>
</dbReference>
<dbReference type="Proteomes" id="UP000781958">
    <property type="component" value="Unassembled WGS sequence"/>
</dbReference>
<accession>A0ABS4SGG4</accession>
<name>A0ABS4SGG4_9PROT</name>
<sequence length="116" mass="13088">MAYTPAATKNQARALRAEPTDAERKLWSLLRGQQIAGFRFRRQHPVPPYILDFACLEAKVAVEADGGQHNGSAHDHHRDRELASLGWRILRFWNTDILANPDGVAETVWNALMNEA</sequence>
<dbReference type="SUPFAM" id="SSF52980">
    <property type="entry name" value="Restriction endonuclease-like"/>
    <property type="match status" value="1"/>
</dbReference>